<dbReference type="SUPFAM" id="SSF52968">
    <property type="entry name" value="B12-dependent dehydatase associated subunit"/>
    <property type="match status" value="1"/>
</dbReference>
<accession>A0ABD5SL05</accession>
<organism evidence="1 2">
    <name type="scientific">Natrinema soli</name>
    <dbReference type="NCBI Taxonomy" id="1930624"/>
    <lineage>
        <taxon>Archaea</taxon>
        <taxon>Methanobacteriati</taxon>
        <taxon>Methanobacteriota</taxon>
        <taxon>Stenosarchaea group</taxon>
        <taxon>Halobacteria</taxon>
        <taxon>Halobacteriales</taxon>
        <taxon>Natrialbaceae</taxon>
        <taxon>Natrinema</taxon>
    </lineage>
</organism>
<dbReference type="InterPro" id="IPR010254">
    <property type="entry name" value="B12-dep_deHydtase_bsu"/>
</dbReference>
<protein>
    <submittedName>
        <fullName evidence="1">Glycerol dehydratase reactivase beta/small subunit family protein</fullName>
    </submittedName>
</protein>
<keyword evidence="2" id="KW-1185">Reference proteome</keyword>
<evidence type="ECO:0000313" key="1">
    <source>
        <dbReference type="EMBL" id="MFC6765200.1"/>
    </source>
</evidence>
<dbReference type="Proteomes" id="UP001596383">
    <property type="component" value="Unassembled WGS sequence"/>
</dbReference>
<proteinExistence type="predicted"/>
<sequence length="94" mass="10003">MSHVEYGIEEEGVPWTVQQGYGGDGITVARGAAADSSLRIGVSVTPDSRIVVHHKRLPDDEPVFDIADVTAETARKLGANSARLAKGTPFKTVE</sequence>
<dbReference type="InterPro" id="IPR003208">
    <property type="entry name" value="Dehydtase/Dehydtase_re"/>
</dbReference>
<reference evidence="1 2" key="1">
    <citation type="journal article" date="2019" name="Int. J. Syst. Evol. Microbiol.">
        <title>The Global Catalogue of Microorganisms (GCM) 10K type strain sequencing project: providing services to taxonomists for standard genome sequencing and annotation.</title>
        <authorList>
            <consortium name="The Broad Institute Genomics Platform"/>
            <consortium name="The Broad Institute Genome Sequencing Center for Infectious Disease"/>
            <person name="Wu L."/>
            <person name="Ma J."/>
        </authorList>
    </citation>
    <scope>NUCLEOTIDE SEQUENCE [LARGE SCALE GENOMIC DNA]</scope>
    <source>
        <strain evidence="1 2">LMG 29247</strain>
    </source>
</reference>
<name>A0ABD5SL05_9EURY</name>
<dbReference type="Gene3D" id="3.40.50.10150">
    <property type="entry name" value="B12-dependent dehydatase associated subunit"/>
    <property type="match status" value="1"/>
</dbReference>
<dbReference type="Pfam" id="PF02288">
    <property type="entry name" value="Dehydratase_MU"/>
    <property type="match status" value="1"/>
</dbReference>
<comment type="caution">
    <text evidence="1">The sequence shown here is derived from an EMBL/GenBank/DDBJ whole genome shotgun (WGS) entry which is preliminary data.</text>
</comment>
<dbReference type="AlphaFoldDB" id="A0ABD5SL05"/>
<evidence type="ECO:0000313" key="2">
    <source>
        <dbReference type="Proteomes" id="UP001596383"/>
    </source>
</evidence>
<dbReference type="EMBL" id="JBHSWV010000132">
    <property type="protein sequence ID" value="MFC6765200.1"/>
    <property type="molecule type" value="Genomic_DNA"/>
</dbReference>
<gene>
    <name evidence="1" type="ORF">ACFQE6_09380</name>
</gene>
<dbReference type="RefSeq" id="WP_273738237.1">
    <property type="nucleotide sequence ID" value="NZ_JAQIVI010000132.1"/>
</dbReference>